<keyword evidence="5" id="KW-0863">Zinc-finger</keyword>
<evidence type="ECO:0000259" key="12">
    <source>
        <dbReference type="PROSITE" id="PS50164"/>
    </source>
</evidence>
<dbReference type="eggNOG" id="KOG3005">
    <property type="taxonomic scope" value="Eukaryota"/>
</dbReference>
<evidence type="ECO:0000256" key="11">
    <source>
        <dbReference type="HAMAP-Rule" id="MF_03100"/>
    </source>
</evidence>
<evidence type="ECO:0000256" key="1">
    <source>
        <dbReference type="ARBA" id="ARBA00022722"/>
    </source>
</evidence>
<dbReference type="Gene3D" id="3.40.1440.10">
    <property type="entry name" value="GIY-YIG endonuclease"/>
    <property type="match status" value="1"/>
</dbReference>
<dbReference type="AlphaFoldDB" id="A0A1I7RL77"/>
<reference evidence="17" key="1">
    <citation type="submission" date="2016-11" db="UniProtKB">
        <authorList>
            <consortium name="WormBaseParasite"/>
        </authorList>
    </citation>
    <scope>IDENTIFICATION</scope>
</reference>
<comment type="subunit">
    <text evidence="11">Forms a heterodimer with a member of the SLX4 family.</text>
</comment>
<dbReference type="GO" id="GO:0033557">
    <property type="term" value="C:Slx1-Slx4 complex"/>
    <property type="evidence" value="ECO:0007669"/>
    <property type="project" value="UniProtKB-UniRule"/>
</dbReference>
<dbReference type="Gene3D" id="3.30.40.10">
    <property type="entry name" value="Zinc/RING finger domain, C3HC4 (zinc finger)"/>
    <property type="match status" value="1"/>
</dbReference>
<accession>A0A1I7RL77</accession>
<feature type="domain" description="GIY-YIG" evidence="12">
    <location>
        <begin position="27"/>
        <end position="112"/>
    </location>
</feature>
<keyword evidence="6 11" id="KW-0378">Hydrolase</keyword>
<dbReference type="InterPro" id="IPR048749">
    <property type="entry name" value="SLX1_C"/>
</dbReference>
<comment type="function">
    <text evidence="11">Catalytic subunit of a heterodimeric structure-specific endonuclease that resolves DNA secondary structures generated during DNA repair and recombination. Has endonuclease activity towards branched DNA substrates, introducing single-strand cuts in duplex DNA close to junctions with ss-DNA.</text>
</comment>
<evidence type="ECO:0000313" key="13">
    <source>
        <dbReference type="EMBL" id="CAD5208911.1"/>
    </source>
</evidence>
<reference evidence="14" key="2">
    <citation type="submission" date="2020-08" db="EMBL/GenBank/DDBJ databases">
        <authorList>
            <person name="Kikuchi T."/>
        </authorList>
    </citation>
    <scope>NUCLEOTIDE SEQUENCE</scope>
    <source>
        <strain evidence="13">Ka4C1</strain>
    </source>
</reference>
<dbReference type="GO" id="GO:0008270">
    <property type="term" value="F:zinc ion binding"/>
    <property type="evidence" value="ECO:0007669"/>
    <property type="project" value="UniProtKB-KW"/>
</dbReference>
<dbReference type="OrthoDB" id="24645at2759"/>
<dbReference type="Pfam" id="PF01541">
    <property type="entry name" value="GIY-YIG"/>
    <property type="match status" value="1"/>
</dbReference>
<evidence type="ECO:0000313" key="16">
    <source>
        <dbReference type="Proteomes" id="UP000659654"/>
    </source>
</evidence>
<evidence type="ECO:0000256" key="8">
    <source>
        <dbReference type="ARBA" id="ARBA00023172"/>
    </source>
</evidence>
<evidence type="ECO:0000313" key="17">
    <source>
        <dbReference type="WBParaSite" id="BXY_0146200.1"/>
    </source>
</evidence>
<keyword evidence="4 11" id="KW-0227">DNA damage</keyword>
<dbReference type="InterPro" id="IPR050381">
    <property type="entry name" value="SLX1_endonuclease"/>
</dbReference>
<dbReference type="GO" id="GO:0000724">
    <property type="term" value="P:double-strand break repair via homologous recombination"/>
    <property type="evidence" value="ECO:0007669"/>
    <property type="project" value="TreeGrafter"/>
</dbReference>
<dbReference type="CDD" id="cd10455">
    <property type="entry name" value="GIY-YIG_SLX1"/>
    <property type="match status" value="1"/>
</dbReference>
<evidence type="ECO:0000256" key="6">
    <source>
        <dbReference type="ARBA" id="ARBA00022801"/>
    </source>
</evidence>
<comment type="subcellular location">
    <subcellularLocation>
        <location evidence="11">Nucleus</location>
    </subcellularLocation>
</comment>
<keyword evidence="10 11" id="KW-0539">Nucleus</keyword>
<evidence type="ECO:0000313" key="14">
    <source>
        <dbReference type="EMBL" id="CAG9083343.1"/>
    </source>
</evidence>
<dbReference type="CDD" id="cd15489">
    <property type="entry name" value="PHD_SF"/>
    <property type="match status" value="1"/>
</dbReference>
<dbReference type="EMBL" id="CAJFDI010000001">
    <property type="protein sequence ID" value="CAD5208911.1"/>
    <property type="molecule type" value="Genomic_DNA"/>
</dbReference>
<dbReference type="Proteomes" id="UP000582659">
    <property type="component" value="Unassembled WGS sequence"/>
</dbReference>
<dbReference type="SMR" id="A0A1I7RL77"/>
<keyword evidence="8 11" id="KW-0233">DNA recombination</keyword>
<dbReference type="EMBL" id="CAJFCV020000001">
    <property type="protein sequence ID" value="CAG9083343.1"/>
    <property type="molecule type" value="Genomic_DNA"/>
</dbReference>
<evidence type="ECO:0000256" key="7">
    <source>
        <dbReference type="ARBA" id="ARBA00022833"/>
    </source>
</evidence>
<organism evidence="15 17">
    <name type="scientific">Bursaphelenchus xylophilus</name>
    <name type="common">Pinewood nematode worm</name>
    <name type="synonym">Aphelenchoides xylophilus</name>
    <dbReference type="NCBI Taxonomy" id="6326"/>
    <lineage>
        <taxon>Eukaryota</taxon>
        <taxon>Metazoa</taxon>
        <taxon>Ecdysozoa</taxon>
        <taxon>Nematoda</taxon>
        <taxon>Chromadorea</taxon>
        <taxon>Rhabditida</taxon>
        <taxon>Tylenchina</taxon>
        <taxon>Tylenchomorpha</taxon>
        <taxon>Aphelenchoidea</taxon>
        <taxon>Aphelenchoididae</taxon>
        <taxon>Bursaphelenchus</taxon>
    </lineage>
</organism>
<evidence type="ECO:0000256" key="2">
    <source>
        <dbReference type="ARBA" id="ARBA00022723"/>
    </source>
</evidence>
<keyword evidence="16" id="KW-1185">Reference proteome</keyword>
<dbReference type="InterPro" id="IPR013083">
    <property type="entry name" value="Znf_RING/FYVE/PHD"/>
</dbReference>
<keyword evidence="7" id="KW-0862">Zinc</keyword>
<proteinExistence type="inferred from homology"/>
<evidence type="ECO:0000256" key="9">
    <source>
        <dbReference type="ARBA" id="ARBA00023204"/>
    </source>
</evidence>
<evidence type="ECO:0000256" key="3">
    <source>
        <dbReference type="ARBA" id="ARBA00022759"/>
    </source>
</evidence>
<dbReference type="InterPro" id="IPR035901">
    <property type="entry name" value="GIY-YIG_endonuc_sf"/>
</dbReference>
<comment type="caution">
    <text evidence="11">Lacks conserved residue(s) required for the propagation of feature annotation.</text>
</comment>
<dbReference type="PANTHER" id="PTHR20208:SF10">
    <property type="entry name" value="STRUCTURE-SPECIFIC ENDONUCLEASE SUBUNIT SLX1"/>
    <property type="match status" value="1"/>
</dbReference>
<keyword evidence="2" id="KW-0479">Metal-binding</keyword>
<keyword evidence="9 11" id="KW-0234">DNA repair</keyword>
<dbReference type="SMART" id="SM00249">
    <property type="entry name" value="PHD"/>
    <property type="match status" value="1"/>
</dbReference>
<protein>
    <recommendedName>
        <fullName evidence="11">Structure-specific endonuclease subunit SLX1 homolog</fullName>
        <ecNumber evidence="11">3.1.-.-</ecNumber>
    </recommendedName>
</protein>
<dbReference type="InterPro" id="IPR000305">
    <property type="entry name" value="GIY-YIG_endonuc"/>
</dbReference>
<dbReference type="PROSITE" id="PS50164">
    <property type="entry name" value="GIY_YIG"/>
    <property type="match status" value="1"/>
</dbReference>
<keyword evidence="1 11" id="KW-0540">Nuclease</keyword>
<dbReference type="GO" id="GO:0008821">
    <property type="term" value="F:crossover junction DNA endonuclease activity"/>
    <property type="evidence" value="ECO:0007669"/>
    <property type="project" value="TreeGrafter"/>
</dbReference>
<evidence type="ECO:0000256" key="10">
    <source>
        <dbReference type="ARBA" id="ARBA00023242"/>
    </source>
</evidence>
<evidence type="ECO:0000256" key="5">
    <source>
        <dbReference type="ARBA" id="ARBA00022771"/>
    </source>
</evidence>
<dbReference type="PANTHER" id="PTHR20208">
    <property type="entry name" value="STRUCTURE-SPECIFIC ENDONUCLEASE SUBUNIT SLX1"/>
    <property type="match status" value="1"/>
</dbReference>
<dbReference type="InterPro" id="IPR027520">
    <property type="entry name" value="Slx1"/>
</dbReference>
<keyword evidence="3 11" id="KW-0255">Endonuclease</keyword>
<name>A0A1I7RL77_BURXY</name>
<comment type="similarity">
    <text evidence="11">Belongs to the SLX1 family.</text>
</comment>
<dbReference type="GO" id="GO:0017108">
    <property type="term" value="F:5'-flap endonuclease activity"/>
    <property type="evidence" value="ECO:0007669"/>
    <property type="project" value="InterPro"/>
</dbReference>
<comment type="cofactor">
    <cofactor evidence="11">
        <name>a divalent metal cation</name>
        <dbReference type="ChEBI" id="CHEBI:60240"/>
    </cofactor>
</comment>
<evidence type="ECO:0000256" key="4">
    <source>
        <dbReference type="ARBA" id="ARBA00022763"/>
    </source>
</evidence>
<dbReference type="WBParaSite" id="BXY_0146200.1">
    <property type="protein sequence ID" value="BXY_0146200.1"/>
    <property type="gene ID" value="BXY_0146200"/>
</dbReference>
<dbReference type="Pfam" id="PF21202">
    <property type="entry name" value="SLX1_C"/>
    <property type="match status" value="1"/>
</dbReference>
<evidence type="ECO:0000313" key="15">
    <source>
        <dbReference type="Proteomes" id="UP000095284"/>
    </source>
</evidence>
<dbReference type="InterPro" id="IPR001965">
    <property type="entry name" value="Znf_PHD"/>
</dbReference>
<dbReference type="Proteomes" id="UP000095284">
    <property type="component" value="Unplaced"/>
</dbReference>
<dbReference type="SMART" id="SM00465">
    <property type="entry name" value="GIYc"/>
    <property type="match status" value="1"/>
</dbReference>
<dbReference type="Proteomes" id="UP000659654">
    <property type="component" value="Unassembled WGS sequence"/>
</dbReference>
<sequence length="293" mass="34054">MNVAKFCDPLVEPTQSRRKKDPSILDEFFGVYCLISRSMNRAYKNRCYVGYTVDPNRRERQHNAGKDFGGAKKTDNRGPWDMVCIVHGFPNSVSALRFEWAWQNPLESKRIRDLLITKAGRKESPFEYHLRIVCHMLNVDPWKRLSLTFRWLVDEEKRPFPIPIPPHMTVEHGKVTKTHSLIPQELKEYVMPGTCLICKHTVHKISDLLQCLTDSCRSSYHTRCLAEHGLSADELNITLFPLKVKCIQCKSEHRWGDLVRRQRCFLAMDNVKPVIDGFKVAQGMIPKFVRKSD</sequence>
<dbReference type="HAMAP" id="MF_03100">
    <property type="entry name" value="Endonuc_su_Slx1"/>
    <property type="match status" value="1"/>
</dbReference>
<gene>
    <name evidence="13" type="ORF">BXYJ_LOCUS1147</name>
</gene>
<dbReference type="FunFam" id="3.40.1440.10:FF:000008">
    <property type="entry name" value="Structure-specific endonuclease subunit SLX1 homolog"/>
    <property type="match status" value="1"/>
</dbReference>
<dbReference type="EC" id="3.1.-.-" evidence="11"/>